<sequence>MKLSTRFALCVAVLVPLLVLVSGTLVTWLAVRDLHAERDRRISAKLAALAPLATTYTQRARVLPPTPGSRAERRLSTAALGENGAGGVFVELPGEEPLVIGDVPVTLPVRGAASPADMSDRDGSRWRYAVTALGGAGRAGRLWVFEPQSQLDAQVARLRGRLLAGVLIAAAAGAAAGFGLGRYAVRPLSALARRAGALDRAPGRRLPTASRVTEIDELARLLNELLDRRDAAVARTAEALETARAFAATAAHELRTPLTSMGTNLGLLTHPELDEPGRREILDDLTAEHHRIQRLITMLRQLARGELLDAASFAAVDLTDLVDAAVEDAGRRHPHATIVHAPAEPTPVRAWVEGLRLVIDNLLDNAAVHGAAPSGRPTIEIALTRTPESAALTITDDGPGIPDALRPRIFDRFTRRPGSPGSGLGLTLVHQQVVLHGGTVTVTAPPTGTGTRITVTLPLAGSTTSQPTR</sequence>
<dbReference type="PANTHER" id="PTHR45436:SF5">
    <property type="entry name" value="SENSOR HISTIDINE KINASE TRCS"/>
    <property type="match status" value="1"/>
</dbReference>
<keyword evidence="15" id="KW-1185">Reference proteome</keyword>
<feature type="domain" description="HAMP" evidence="13">
    <location>
        <begin position="182"/>
        <end position="234"/>
    </location>
</feature>
<comment type="subcellular location">
    <subcellularLocation>
        <location evidence="2">Cell membrane</location>
    </subcellularLocation>
</comment>
<evidence type="ECO:0000256" key="6">
    <source>
        <dbReference type="ARBA" id="ARBA00022692"/>
    </source>
</evidence>
<dbReference type="OrthoDB" id="5241347at2"/>
<evidence type="ECO:0000259" key="13">
    <source>
        <dbReference type="PROSITE" id="PS50885"/>
    </source>
</evidence>
<dbReference type="SUPFAM" id="SSF47384">
    <property type="entry name" value="Homodimeric domain of signal transducing histidine kinase"/>
    <property type="match status" value="1"/>
</dbReference>
<dbReference type="PANTHER" id="PTHR45436">
    <property type="entry name" value="SENSOR HISTIDINE KINASE YKOH"/>
    <property type="match status" value="1"/>
</dbReference>
<feature type="transmembrane region" description="Helical" evidence="11">
    <location>
        <begin position="6"/>
        <end position="31"/>
    </location>
</feature>
<dbReference type="CDD" id="cd00082">
    <property type="entry name" value="HisKA"/>
    <property type="match status" value="1"/>
</dbReference>
<dbReference type="InterPro" id="IPR003594">
    <property type="entry name" value="HATPase_dom"/>
</dbReference>
<keyword evidence="9" id="KW-0902">Two-component regulatory system</keyword>
<evidence type="ECO:0000256" key="1">
    <source>
        <dbReference type="ARBA" id="ARBA00000085"/>
    </source>
</evidence>
<dbReference type="AlphaFoldDB" id="A0A1H6CCS8"/>
<evidence type="ECO:0000256" key="4">
    <source>
        <dbReference type="ARBA" id="ARBA00022553"/>
    </source>
</evidence>
<dbReference type="GO" id="GO:0005886">
    <property type="term" value="C:plasma membrane"/>
    <property type="evidence" value="ECO:0007669"/>
    <property type="project" value="UniProtKB-SubCell"/>
</dbReference>
<proteinExistence type="predicted"/>
<dbReference type="InterPro" id="IPR003661">
    <property type="entry name" value="HisK_dim/P_dom"/>
</dbReference>
<organism evidence="14 15">
    <name type="scientific">Thermomonospora echinospora</name>
    <dbReference type="NCBI Taxonomy" id="1992"/>
    <lineage>
        <taxon>Bacteria</taxon>
        <taxon>Bacillati</taxon>
        <taxon>Actinomycetota</taxon>
        <taxon>Actinomycetes</taxon>
        <taxon>Streptosporangiales</taxon>
        <taxon>Thermomonosporaceae</taxon>
        <taxon>Thermomonospora</taxon>
    </lineage>
</organism>
<dbReference type="PRINTS" id="PR00344">
    <property type="entry name" value="BCTRLSENSOR"/>
</dbReference>
<feature type="domain" description="Histidine kinase" evidence="12">
    <location>
        <begin position="249"/>
        <end position="461"/>
    </location>
</feature>
<dbReference type="PROSITE" id="PS50885">
    <property type="entry name" value="HAMP"/>
    <property type="match status" value="1"/>
</dbReference>
<evidence type="ECO:0000256" key="8">
    <source>
        <dbReference type="ARBA" id="ARBA00022989"/>
    </source>
</evidence>
<comment type="catalytic activity">
    <reaction evidence="1">
        <text>ATP + protein L-histidine = ADP + protein N-phospho-L-histidine.</text>
        <dbReference type="EC" id="2.7.13.3"/>
    </reaction>
</comment>
<keyword evidence="7 14" id="KW-0418">Kinase</keyword>
<gene>
    <name evidence="14" type="ORF">SAMN04489712_109205</name>
</gene>
<dbReference type="InterPro" id="IPR003660">
    <property type="entry name" value="HAMP_dom"/>
</dbReference>
<dbReference type="Pfam" id="PF00512">
    <property type="entry name" value="HisKA"/>
    <property type="match status" value="1"/>
</dbReference>
<feature type="transmembrane region" description="Helical" evidence="11">
    <location>
        <begin position="162"/>
        <end position="185"/>
    </location>
</feature>
<dbReference type="EC" id="2.7.13.3" evidence="3"/>
<keyword evidence="8 11" id="KW-1133">Transmembrane helix</keyword>
<dbReference type="SUPFAM" id="SSF55874">
    <property type="entry name" value="ATPase domain of HSP90 chaperone/DNA topoisomerase II/histidine kinase"/>
    <property type="match status" value="1"/>
</dbReference>
<dbReference type="InterPro" id="IPR050428">
    <property type="entry name" value="TCS_sensor_his_kinase"/>
</dbReference>
<evidence type="ECO:0000256" key="3">
    <source>
        <dbReference type="ARBA" id="ARBA00012438"/>
    </source>
</evidence>
<evidence type="ECO:0000313" key="15">
    <source>
        <dbReference type="Proteomes" id="UP000236723"/>
    </source>
</evidence>
<dbReference type="RefSeq" id="WP_103939636.1">
    <property type="nucleotide sequence ID" value="NZ_FNVO01000009.1"/>
</dbReference>
<evidence type="ECO:0000256" key="2">
    <source>
        <dbReference type="ARBA" id="ARBA00004236"/>
    </source>
</evidence>
<keyword evidence="6 11" id="KW-0812">Transmembrane</keyword>
<dbReference type="Pfam" id="PF02518">
    <property type="entry name" value="HATPase_c"/>
    <property type="match status" value="1"/>
</dbReference>
<accession>A0A1H6CCS8</accession>
<dbReference type="InterPro" id="IPR036097">
    <property type="entry name" value="HisK_dim/P_sf"/>
</dbReference>
<dbReference type="GO" id="GO:0000155">
    <property type="term" value="F:phosphorelay sensor kinase activity"/>
    <property type="evidence" value="ECO:0007669"/>
    <property type="project" value="InterPro"/>
</dbReference>
<evidence type="ECO:0000256" key="11">
    <source>
        <dbReference type="SAM" id="Phobius"/>
    </source>
</evidence>
<dbReference type="InterPro" id="IPR004358">
    <property type="entry name" value="Sig_transdc_His_kin-like_C"/>
</dbReference>
<dbReference type="EMBL" id="FNVO01000009">
    <property type="protein sequence ID" value="SEG70791.1"/>
    <property type="molecule type" value="Genomic_DNA"/>
</dbReference>
<protein>
    <recommendedName>
        <fullName evidence="3">histidine kinase</fullName>
        <ecNumber evidence="3">2.7.13.3</ecNumber>
    </recommendedName>
</protein>
<evidence type="ECO:0000256" key="7">
    <source>
        <dbReference type="ARBA" id="ARBA00022777"/>
    </source>
</evidence>
<evidence type="ECO:0000313" key="14">
    <source>
        <dbReference type="EMBL" id="SEG70791.1"/>
    </source>
</evidence>
<dbReference type="Gene3D" id="6.10.340.10">
    <property type="match status" value="1"/>
</dbReference>
<dbReference type="CDD" id="cd00075">
    <property type="entry name" value="HATPase"/>
    <property type="match status" value="1"/>
</dbReference>
<keyword evidence="10 11" id="KW-0472">Membrane</keyword>
<evidence type="ECO:0000259" key="12">
    <source>
        <dbReference type="PROSITE" id="PS50109"/>
    </source>
</evidence>
<evidence type="ECO:0000256" key="9">
    <source>
        <dbReference type="ARBA" id="ARBA00023012"/>
    </source>
</evidence>
<dbReference type="Gene3D" id="1.10.287.130">
    <property type="match status" value="1"/>
</dbReference>
<keyword evidence="5" id="KW-0808">Transferase</keyword>
<evidence type="ECO:0000256" key="10">
    <source>
        <dbReference type="ARBA" id="ARBA00023136"/>
    </source>
</evidence>
<dbReference type="PROSITE" id="PS50109">
    <property type="entry name" value="HIS_KIN"/>
    <property type="match status" value="1"/>
</dbReference>
<dbReference type="InterPro" id="IPR036890">
    <property type="entry name" value="HATPase_C_sf"/>
</dbReference>
<name>A0A1H6CCS8_9ACTN</name>
<dbReference type="SMART" id="SM00387">
    <property type="entry name" value="HATPase_c"/>
    <property type="match status" value="1"/>
</dbReference>
<dbReference type="SMART" id="SM00388">
    <property type="entry name" value="HisKA"/>
    <property type="match status" value="1"/>
</dbReference>
<dbReference type="InterPro" id="IPR005467">
    <property type="entry name" value="His_kinase_dom"/>
</dbReference>
<evidence type="ECO:0000256" key="5">
    <source>
        <dbReference type="ARBA" id="ARBA00022679"/>
    </source>
</evidence>
<keyword evidence="4" id="KW-0597">Phosphoprotein</keyword>
<reference evidence="15" key="1">
    <citation type="submission" date="2016-10" db="EMBL/GenBank/DDBJ databases">
        <authorList>
            <person name="Varghese N."/>
            <person name="Submissions S."/>
        </authorList>
    </citation>
    <scope>NUCLEOTIDE SEQUENCE [LARGE SCALE GENOMIC DNA]</scope>
    <source>
        <strain evidence="15">DSM 43163</strain>
    </source>
</reference>
<dbReference type="Gene3D" id="3.30.565.10">
    <property type="entry name" value="Histidine kinase-like ATPase, C-terminal domain"/>
    <property type="match status" value="1"/>
</dbReference>
<dbReference type="Proteomes" id="UP000236723">
    <property type="component" value="Unassembled WGS sequence"/>
</dbReference>